<dbReference type="GO" id="GO:0043880">
    <property type="term" value="F:crotonyl-CoA reductase activity"/>
    <property type="evidence" value="ECO:0007669"/>
    <property type="project" value="InterPro"/>
</dbReference>
<keyword evidence="4" id="KW-0521">NADP</keyword>
<dbReference type="EMBL" id="CP051205">
    <property type="protein sequence ID" value="QJB30485.1"/>
    <property type="molecule type" value="Genomic_DNA"/>
</dbReference>
<dbReference type="InterPro" id="IPR013154">
    <property type="entry name" value="ADH-like_N"/>
</dbReference>
<dbReference type="Pfam" id="PF08240">
    <property type="entry name" value="ADH_N"/>
    <property type="match status" value="1"/>
</dbReference>
<comment type="subcellular location">
    <subcellularLocation>
        <location evidence="1">Cytoplasm</location>
    </subcellularLocation>
</comment>
<dbReference type="PANTHER" id="PTHR44154">
    <property type="entry name" value="QUINONE OXIDOREDUCTASE"/>
    <property type="match status" value="1"/>
</dbReference>
<comment type="subunit">
    <text evidence="2">Homotetramer.</text>
</comment>
<dbReference type="InterPro" id="IPR002364">
    <property type="entry name" value="Quin_OxRdtase/zeta-crystal_CS"/>
</dbReference>
<dbReference type="InterPro" id="IPR010085">
    <property type="entry name" value="Crot_CoA_red"/>
</dbReference>
<dbReference type="SUPFAM" id="SSF50129">
    <property type="entry name" value="GroES-like"/>
    <property type="match status" value="1"/>
</dbReference>
<dbReference type="GO" id="GO:0005737">
    <property type="term" value="C:cytoplasm"/>
    <property type="evidence" value="ECO:0007669"/>
    <property type="project" value="UniProtKB-SubCell"/>
</dbReference>
<dbReference type="Pfam" id="PF00107">
    <property type="entry name" value="ADH_zinc_N"/>
    <property type="match status" value="1"/>
</dbReference>
<dbReference type="Proteomes" id="UP000502421">
    <property type="component" value="Chromosome"/>
</dbReference>
<dbReference type="KEGG" id="coy:HF329_03875"/>
<reference evidence="9" key="1">
    <citation type="submission" date="2020-04" db="EMBL/GenBank/DDBJ databases">
        <authorList>
            <person name="Kittiwongwattana C."/>
        </authorList>
    </citation>
    <scope>NUCLEOTIDE SEQUENCE [LARGE SCALE GENOMIC DNA]</scope>
    <source>
        <strain evidence="9">1310</strain>
    </source>
</reference>
<keyword evidence="6" id="KW-0007">Acetylation</keyword>
<dbReference type="InterPro" id="IPR036291">
    <property type="entry name" value="NAD(P)-bd_dom_sf"/>
</dbReference>
<dbReference type="SMART" id="SM00829">
    <property type="entry name" value="PKS_ER"/>
    <property type="match status" value="1"/>
</dbReference>
<protein>
    <submittedName>
        <fullName evidence="8">Crotonyl-CoA carboxylase/reductase</fullName>
        <ecNumber evidence="8">1.3.1.85</ecNumber>
    </submittedName>
</protein>
<evidence type="ECO:0000256" key="5">
    <source>
        <dbReference type="ARBA" id="ARBA00022884"/>
    </source>
</evidence>
<dbReference type="NCBIfam" id="TIGR01751">
    <property type="entry name" value="crot-CoA-red"/>
    <property type="match status" value="1"/>
</dbReference>
<evidence type="ECO:0000256" key="4">
    <source>
        <dbReference type="ARBA" id="ARBA00022857"/>
    </source>
</evidence>
<dbReference type="SUPFAM" id="SSF51735">
    <property type="entry name" value="NAD(P)-binding Rossmann-fold domains"/>
    <property type="match status" value="1"/>
</dbReference>
<feature type="domain" description="Enoyl reductase (ER)" evidence="7">
    <location>
        <begin position="31"/>
        <end position="398"/>
    </location>
</feature>
<gene>
    <name evidence="8" type="primary">ccrA</name>
    <name evidence="8" type="ORF">HF329_03875</name>
</gene>
<dbReference type="PANTHER" id="PTHR44154:SF1">
    <property type="entry name" value="QUINONE OXIDOREDUCTASE"/>
    <property type="match status" value="1"/>
</dbReference>
<accession>A0AAE6ZE02</accession>
<name>A0AAE6ZE02_9BACT</name>
<proteinExistence type="predicted"/>
<dbReference type="PROSITE" id="PS01162">
    <property type="entry name" value="QOR_ZETA_CRYSTAL"/>
    <property type="match status" value="1"/>
</dbReference>
<dbReference type="Gene3D" id="3.40.50.720">
    <property type="entry name" value="NAD(P)-binding Rossmann-like Domain"/>
    <property type="match status" value="1"/>
</dbReference>
<keyword evidence="5" id="KW-0694">RNA-binding</keyword>
<keyword evidence="8" id="KW-0560">Oxidoreductase</keyword>
<evidence type="ECO:0000313" key="8">
    <source>
        <dbReference type="EMBL" id="QJB30485.1"/>
    </source>
</evidence>
<evidence type="ECO:0000256" key="2">
    <source>
        <dbReference type="ARBA" id="ARBA00011881"/>
    </source>
</evidence>
<evidence type="ECO:0000256" key="1">
    <source>
        <dbReference type="ARBA" id="ARBA00004496"/>
    </source>
</evidence>
<dbReference type="AlphaFoldDB" id="A0AAE6ZE02"/>
<dbReference type="InterPro" id="IPR013149">
    <property type="entry name" value="ADH-like_C"/>
</dbReference>
<evidence type="ECO:0000313" key="9">
    <source>
        <dbReference type="Proteomes" id="UP000502421"/>
    </source>
</evidence>
<dbReference type="GO" id="GO:0008270">
    <property type="term" value="F:zinc ion binding"/>
    <property type="evidence" value="ECO:0007669"/>
    <property type="project" value="InterPro"/>
</dbReference>
<dbReference type="EC" id="1.3.1.85" evidence="8"/>
<evidence type="ECO:0000256" key="3">
    <source>
        <dbReference type="ARBA" id="ARBA00022490"/>
    </source>
</evidence>
<dbReference type="InterPro" id="IPR011032">
    <property type="entry name" value="GroES-like_sf"/>
</dbReference>
<keyword evidence="3" id="KW-0963">Cytoplasm</keyword>
<evidence type="ECO:0000259" key="7">
    <source>
        <dbReference type="SMART" id="SM00829"/>
    </source>
</evidence>
<dbReference type="InterPro" id="IPR051603">
    <property type="entry name" value="Zinc-ADH_QOR/CCCR"/>
</dbReference>
<dbReference type="InterPro" id="IPR020843">
    <property type="entry name" value="ER"/>
</dbReference>
<evidence type="ECO:0000256" key="6">
    <source>
        <dbReference type="ARBA" id="ARBA00022990"/>
    </source>
</evidence>
<organism evidence="8 9">
    <name type="scientific">Chitinophaga oryzae</name>
    <dbReference type="NCBI Taxonomy" id="2725414"/>
    <lineage>
        <taxon>Bacteria</taxon>
        <taxon>Pseudomonadati</taxon>
        <taxon>Bacteroidota</taxon>
        <taxon>Chitinophagia</taxon>
        <taxon>Chitinophagales</taxon>
        <taxon>Chitinophagaceae</taxon>
        <taxon>Chitinophaga</taxon>
    </lineage>
</organism>
<sequence>MKNLFDVGEVPPLGHVPAYMHAFVIHADGHGNPCTAFKQEVVPTPEIGPEEILIMVMTAGVNFNGIWAALGKPASPSLFHGQHTHIAGSDAAGIIWKIGDALLANPNFQFKVGDEVIAHCGQYCSRCNHCNGGNPMLCKNQRIWGYETTYGSFAQFAKVLPTQLLHKPPHLSWEVAGSYLLTTATAWQMLYGFSPNTAGPGKNVLVYGGAGGTGSAVIQLTRLSGGNCIAVVSDDSRGKWCMSLGAKGYINRRMFKCWGRLPEINTPEYKYYLKEVRAFGKAIWEILGEGVNPDIVVDFIGEQTFPVSAYVVEKGGMVVTCGASSGFMLNIDASYLWMRQKRLQGSHFCSLSEIVKLQHLIMDGKLTPAVSRIYKWSDLPAAHEEMLKGGDHLGNLAIQVQVNS</sequence>
<dbReference type="RefSeq" id="WP_168802765.1">
    <property type="nucleotide sequence ID" value="NZ_CP051205.1"/>
</dbReference>
<dbReference type="Gene3D" id="3.90.180.10">
    <property type="entry name" value="Medium-chain alcohol dehydrogenases, catalytic domain"/>
    <property type="match status" value="2"/>
</dbReference>
<dbReference type="GO" id="GO:0003723">
    <property type="term" value="F:RNA binding"/>
    <property type="evidence" value="ECO:0007669"/>
    <property type="project" value="UniProtKB-KW"/>
</dbReference>